<evidence type="ECO:0000256" key="1">
    <source>
        <dbReference type="SAM" id="MobiDB-lite"/>
    </source>
</evidence>
<reference evidence="2" key="1">
    <citation type="submission" date="2023-07" db="EMBL/GenBank/DDBJ databases">
        <title>Genome content predicts the carbon catabolic preferences of heterotrophic bacteria.</title>
        <authorList>
            <person name="Gralka M."/>
        </authorList>
    </citation>
    <scope>NUCLEOTIDE SEQUENCE</scope>
    <source>
        <strain evidence="2">I3M17_2</strain>
    </source>
</reference>
<dbReference type="Gene3D" id="2.60.200.60">
    <property type="match status" value="1"/>
</dbReference>
<dbReference type="InterPro" id="IPR008727">
    <property type="entry name" value="PAAR_motif"/>
</dbReference>
<evidence type="ECO:0000313" key="3">
    <source>
        <dbReference type="Proteomes" id="UP001169760"/>
    </source>
</evidence>
<sequence length="546" mass="59298">MGSKSAMPAARLGDIDTGHPPSPPTPIIIGSSNVLINSRPAARKGDMLVPHHPGIRKISEGSSSVLINGKPAARMLDGVNCGGKIIIGSGNVFIGDNPKTGGGGGVTSNIKVDQEFDEYIDSKFKPENQKLTDYQWRQLEADLAVKYRGSAGAVATWAEYYQEAIPEGPPQSAAEAEGLKIAKALNSASELDETEAAVYSEEVQAQVDKAGQALAQAAAQLPEGEMITPEMVHVAEQALAATGYVEQPHSHNHQASKVSDLASRKGVPPTSLDDAANRLQSMGLEIKEKGYQPKYSDAELIAQAKAGDVAKERFHVRFMESGYQWNREDAVKSQDNLTGMLGLPLKGKTGEGAKYWSTTFDQIEDADTDAELICGILGLDYKKDANYMMVVVDTEKAAPITGVASVSATFENVSEFANRELPKEFPKELTDEIMNDEFQMRYRSEYSKAVEDKVFKNEWTPDEDKFEEYLLSRGANESEIQLLKARMNLQTIVGANQHYEGNGLTLNTGAVSGNKYGVVETLNFERNKVGLQTMLENKAIKIVTLG</sequence>
<dbReference type="Pfam" id="PF05488">
    <property type="entry name" value="PAAR_motif"/>
    <property type="match status" value="1"/>
</dbReference>
<accession>A0AAW7XAF5</accession>
<dbReference type="CDD" id="cd14737">
    <property type="entry name" value="PAAR_1"/>
    <property type="match status" value="1"/>
</dbReference>
<dbReference type="Proteomes" id="UP001169760">
    <property type="component" value="Unassembled WGS sequence"/>
</dbReference>
<comment type="caution">
    <text evidence="2">The sequence shown here is derived from an EMBL/GenBank/DDBJ whole genome shotgun (WGS) entry which is preliminary data.</text>
</comment>
<proteinExistence type="predicted"/>
<feature type="region of interest" description="Disordered" evidence="1">
    <location>
        <begin position="250"/>
        <end position="273"/>
    </location>
</feature>
<organism evidence="2 3">
    <name type="scientific">Saccharophagus degradans</name>
    <dbReference type="NCBI Taxonomy" id="86304"/>
    <lineage>
        <taxon>Bacteria</taxon>
        <taxon>Pseudomonadati</taxon>
        <taxon>Pseudomonadota</taxon>
        <taxon>Gammaproteobacteria</taxon>
        <taxon>Cellvibrionales</taxon>
        <taxon>Cellvibrionaceae</taxon>
        <taxon>Saccharophagus</taxon>
    </lineage>
</organism>
<gene>
    <name evidence="2" type="ORF">Q4521_15215</name>
</gene>
<dbReference type="AlphaFoldDB" id="A0AAW7XAF5"/>
<evidence type="ECO:0000313" key="2">
    <source>
        <dbReference type="EMBL" id="MDO6423832.1"/>
    </source>
</evidence>
<protein>
    <submittedName>
        <fullName evidence="2">PAAR domain-containing protein</fullName>
    </submittedName>
</protein>
<name>A0AAW7XAF5_9GAMM</name>
<dbReference type="RefSeq" id="WP_303493377.1">
    <property type="nucleotide sequence ID" value="NZ_JAUOPB010000011.1"/>
</dbReference>
<feature type="region of interest" description="Disordered" evidence="1">
    <location>
        <begin position="1"/>
        <end position="24"/>
    </location>
</feature>
<dbReference type="EMBL" id="JAUOPB010000011">
    <property type="protein sequence ID" value="MDO6423832.1"/>
    <property type="molecule type" value="Genomic_DNA"/>
</dbReference>